<gene>
    <name evidence="2" type="ORF">TRM7557_00256</name>
</gene>
<sequence>MTLPSEPDFQNDPETEPQNLRFLRRLVTTLTVIMVGGLLAVVALLVIRLSDAPTPALPQMPGQITLPEGEVARAVTFGPGWIAVVTTSDKILILDAKTGDLRQDITIK</sequence>
<accession>A0A0P1G0G0</accession>
<dbReference type="Proteomes" id="UP000052022">
    <property type="component" value="Unassembled WGS sequence"/>
</dbReference>
<dbReference type="Pfam" id="PF20082">
    <property type="entry name" value="DUF6476"/>
    <property type="match status" value="1"/>
</dbReference>
<dbReference type="RefSeq" id="WP_058288414.1">
    <property type="nucleotide sequence ID" value="NZ_CYSD01000012.1"/>
</dbReference>
<dbReference type="EMBL" id="CYSD01000012">
    <property type="protein sequence ID" value="CUH75182.1"/>
    <property type="molecule type" value="Genomic_DNA"/>
</dbReference>
<evidence type="ECO:0000313" key="2">
    <source>
        <dbReference type="EMBL" id="CUH75182.1"/>
    </source>
</evidence>
<dbReference type="InterPro" id="IPR045519">
    <property type="entry name" value="DUF6476"/>
</dbReference>
<keyword evidence="1" id="KW-1133">Transmembrane helix</keyword>
<reference evidence="2 3" key="1">
    <citation type="submission" date="2015-09" db="EMBL/GenBank/DDBJ databases">
        <authorList>
            <consortium name="Swine Surveillance"/>
        </authorList>
    </citation>
    <scope>NUCLEOTIDE SEQUENCE [LARGE SCALE GENOMIC DNA]</scope>
    <source>
        <strain evidence="2 3">CECT 7557</strain>
    </source>
</reference>
<dbReference type="STRING" id="928856.SAMN04488049_109106"/>
<name>A0A0P1G0G0_9RHOB</name>
<keyword evidence="1" id="KW-0472">Membrane</keyword>
<keyword evidence="1" id="KW-0812">Transmembrane</keyword>
<evidence type="ECO:0000256" key="1">
    <source>
        <dbReference type="SAM" id="Phobius"/>
    </source>
</evidence>
<organism evidence="2 3">
    <name type="scientific">Tritonibacter multivorans</name>
    <dbReference type="NCBI Taxonomy" id="928856"/>
    <lineage>
        <taxon>Bacteria</taxon>
        <taxon>Pseudomonadati</taxon>
        <taxon>Pseudomonadota</taxon>
        <taxon>Alphaproteobacteria</taxon>
        <taxon>Rhodobacterales</taxon>
        <taxon>Paracoccaceae</taxon>
        <taxon>Tritonibacter</taxon>
    </lineage>
</organism>
<feature type="transmembrane region" description="Helical" evidence="1">
    <location>
        <begin position="26"/>
        <end position="47"/>
    </location>
</feature>
<dbReference type="AlphaFoldDB" id="A0A0P1G0G0"/>
<proteinExistence type="predicted"/>
<protein>
    <submittedName>
        <fullName evidence="2">Uncharacterized protein</fullName>
    </submittedName>
</protein>
<evidence type="ECO:0000313" key="3">
    <source>
        <dbReference type="Proteomes" id="UP000052022"/>
    </source>
</evidence>
<keyword evidence="3" id="KW-1185">Reference proteome</keyword>
<dbReference type="OrthoDB" id="7872651at2"/>